<organism evidence="1 2">
    <name type="scientific">Helicobacter equorum</name>
    <dbReference type="NCBI Taxonomy" id="361872"/>
    <lineage>
        <taxon>Bacteria</taxon>
        <taxon>Pseudomonadati</taxon>
        <taxon>Campylobacterota</taxon>
        <taxon>Epsilonproteobacteria</taxon>
        <taxon>Campylobacterales</taxon>
        <taxon>Helicobacteraceae</taxon>
        <taxon>Helicobacter</taxon>
    </lineage>
</organism>
<name>A0A3D8IK07_9HELI</name>
<evidence type="ECO:0000313" key="1">
    <source>
        <dbReference type="EMBL" id="RDU65687.1"/>
    </source>
</evidence>
<comment type="caution">
    <text evidence="1">The sequence shown here is derived from an EMBL/GenBank/DDBJ whole genome shotgun (WGS) entry which is preliminary data.</text>
</comment>
<protein>
    <submittedName>
        <fullName evidence="1">Uncharacterized protein</fullName>
    </submittedName>
</protein>
<evidence type="ECO:0000313" key="2">
    <source>
        <dbReference type="Proteomes" id="UP000256514"/>
    </source>
</evidence>
<gene>
    <name evidence="1" type="ORF">CQA54_08655</name>
</gene>
<dbReference type="AlphaFoldDB" id="A0A3D8IK07"/>
<dbReference type="EMBL" id="NXLT01000013">
    <property type="protein sequence ID" value="RDU65687.1"/>
    <property type="molecule type" value="Genomic_DNA"/>
</dbReference>
<dbReference type="Proteomes" id="UP000256514">
    <property type="component" value="Unassembled WGS sequence"/>
</dbReference>
<proteinExistence type="predicted"/>
<sequence length="187" mass="21629">MGERIMVNVLKIETTELGEILTKTSMYIHNGYYGRNIWGAFLLTLPQWEAKRALIRFGDFRRQMQDHFDYEGTADVCFLNVNDEEYYGCVMFSGTDDINPKKAFPYKDYYLSDDGVKYLACSVVSFQEYIKALEAGSYVDGGADKKDEFLDYLKELTKRYKVKSFDSGLLNFFRETARDAVGETCEL</sequence>
<accession>A0A3D8IK07</accession>
<dbReference type="RefSeq" id="WP_115571684.1">
    <property type="nucleotide sequence ID" value="NZ_NXLT01000013.1"/>
</dbReference>
<keyword evidence="2" id="KW-1185">Reference proteome</keyword>
<reference evidence="1 2" key="1">
    <citation type="submission" date="2018-04" db="EMBL/GenBank/DDBJ databases">
        <title>Novel Campyloabacter and Helicobacter Species and Strains.</title>
        <authorList>
            <person name="Mannion A.J."/>
            <person name="Shen Z."/>
            <person name="Fox J.G."/>
        </authorList>
    </citation>
    <scope>NUCLEOTIDE SEQUENCE [LARGE SCALE GENOMIC DNA]</scope>
    <source>
        <strain evidence="1 2">MIT 12-6600</strain>
    </source>
</reference>